<feature type="domain" description="F5/8 type C" evidence="2">
    <location>
        <begin position="767"/>
        <end position="915"/>
    </location>
</feature>
<dbReference type="Proteomes" id="UP000547209">
    <property type="component" value="Unassembled WGS sequence"/>
</dbReference>
<sequence>MANVKLRNNKWLWIGLAAVVVIVGAAAIAYPSVVSGNQAGLKKKGELLVVSNGRYEAAFRADNGGIAYLRDKQAKAELSAGNRDGALWWAFLDDDSAMNGAKADAFAYEWNKRKGELSLHYGGPLKVDATVRFEDAGRISLRAEVANGTGKTLKSFRFPYELKVPADQVKDGLLPMLPGARLKDAFFKNNASFEDQYPGVMFASYTALRTTNGSLAVYDVHGKTVATTNLGFKAQVKEPGMTAIVHDYATAVPKDAKWRTPEIVLEIGGDYPDSIASYGDRNGMADYKTLEKKLGKSLSDYARLPFYKMDVSALKDASWDALKTKYADQLAYPGVLHLVGFQTGGHDENYPDFMPPDPKWGGDNAFQTFVKEAKAKGHKLVPYTNFSWWGVHSPTLASLPSGIKPEDLIVQDRTGTIVKEDYGEHSGYVVNINHPYALERIAKEHGKLMDAGFDGIFEDQWGIRNAPFVYNAGNPAGTDPSSAYLAGVRDYFASVKNPMYTEDGFDVLADDATGFMGSNYLWDLLGYRAKTAAYTDYYPMIGMLVRDKVMLYQHDLAAETMTDSQDMLRWNAAMGYNLSADLFNGVNNPWVELAGVFQRYVLADYVDKPVLAYAQVTDAVTRTDFGSRQVTANWDKKQPYALDAATALSPGGFDIVSKDGKVRAGNYVRYNGADLDPGEHDLVEVRADGEIRVYQPYGTDTTLRIKKGAKWSHAKAAAYTAGGAKIADLPVVEDGEALQFDYVALIKTQKVGYVALTKSDKPSEAKETFAKVKLQTNLAAGKDILSTTDTAKEFPAKLANDGDPYTYWESVAKKFPQSITVDLGETHEVQRIVLSLPPQDAWEKRDQQIEVLGSEDGQTFATLSPSAPRTFDPKAGNQAEIQLDAPAKVRYVRLTVSGNTAWAAAQISEFEVYGK</sequence>
<keyword evidence="1" id="KW-1133">Transmembrane helix</keyword>
<dbReference type="Pfam" id="PF00754">
    <property type="entry name" value="F5_F8_type_C"/>
    <property type="match status" value="1"/>
</dbReference>
<evidence type="ECO:0000313" key="4">
    <source>
        <dbReference type="Proteomes" id="UP000547209"/>
    </source>
</evidence>
<evidence type="ECO:0000313" key="3">
    <source>
        <dbReference type="EMBL" id="MBB6674869.1"/>
    </source>
</evidence>
<evidence type="ECO:0000256" key="1">
    <source>
        <dbReference type="SAM" id="Phobius"/>
    </source>
</evidence>
<organism evidence="3 4">
    <name type="scientific">Cohnella nanjingensis</name>
    <dbReference type="NCBI Taxonomy" id="1387779"/>
    <lineage>
        <taxon>Bacteria</taxon>
        <taxon>Bacillati</taxon>
        <taxon>Bacillota</taxon>
        <taxon>Bacilli</taxon>
        <taxon>Bacillales</taxon>
        <taxon>Paenibacillaceae</taxon>
        <taxon>Cohnella</taxon>
    </lineage>
</organism>
<dbReference type="PROSITE" id="PS50022">
    <property type="entry name" value="FA58C_3"/>
    <property type="match status" value="1"/>
</dbReference>
<dbReference type="Gene3D" id="2.60.120.260">
    <property type="entry name" value="Galactose-binding domain-like"/>
    <property type="match status" value="1"/>
</dbReference>
<dbReference type="InterPro" id="IPR000421">
    <property type="entry name" value="FA58C"/>
</dbReference>
<gene>
    <name evidence="3" type="ORF">H7C19_29740</name>
</gene>
<comment type="caution">
    <text evidence="3">The sequence shown here is derived from an EMBL/GenBank/DDBJ whole genome shotgun (WGS) entry which is preliminary data.</text>
</comment>
<reference evidence="3 4" key="1">
    <citation type="submission" date="2020-08" db="EMBL/GenBank/DDBJ databases">
        <title>Cohnella phylogeny.</title>
        <authorList>
            <person name="Dunlap C."/>
        </authorList>
    </citation>
    <scope>NUCLEOTIDE SEQUENCE [LARGE SCALE GENOMIC DNA]</scope>
    <source>
        <strain evidence="3 4">DSM 28246</strain>
    </source>
</reference>
<protein>
    <submittedName>
        <fullName evidence="3">Discoidin domain-containing protein</fullName>
    </submittedName>
</protein>
<feature type="transmembrane region" description="Helical" evidence="1">
    <location>
        <begin position="12"/>
        <end position="33"/>
    </location>
</feature>
<dbReference type="Gene3D" id="3.20.20.80">
    <property type="entry name" value="Glycosidases"/>
    <property type="match status" value="1"/>
</dbReference>
<keyword evidence="1" id="KW-0472">Membrane</keyword>
<dbReference type="AlphaFoldDB" id="A0A7X0RZE1"/>
<keyword evidence="1" id="KW-0812">Transmembrane</keyword>
<dbReference type="Pfam" id="PF19773">
    <property type="entry name" value="DUF6259"/>
    <property type="match status" value="1"/>
</dbReference>
<dbReference type="InterPro" id="IPR046226">
    <property type="entry name" value="DUF6259"/>
</dbReference>
<keyword evidence="4" id="KW-1185">Reference proteome</keyword>
<dbReference type="RefSeq" id="WP_185672732.1">
    <property type="nucleotide sequence ID" value="NZ_JACJVP010000056.1"/>
</dbReference>
<proteinExistence type="predicted"/>
<name>A0A7X0RZE1_9BACL</name>
<dbReference type="EMBL" id="JACJVP010000056">
    <property type="protein sequence ID" value="MBB6674869.1"/>
    <property type="molecule type" value="Genomic_DNA"/>
</dbReference>
<dbReference type="InterPro" id="IPR008979">
    <property type="entry name" value="Galactose-bd-like_sf"/>
</dbReference>
<evidence type="ECO:0000259" key="2">
    <source>
        <dbReference type="PROSITE" id="PS50022"/>
    </source>
</evidence>
<dbReference type="SUPFAM" id="SSF49785">
    <property type="entry name" value="Galactose-binding domain-like"/>
    <property type="match status" value="1"/>
</dbReference>
<accession>A0A7X0RZE1</accession>